<dbReference type="Proteomes" id="UP000829517">
    <property type="component" value="Unassembled WGS sequence"/>
</dbReference>
<evidence type="ECO:0000313" key="3">
    <source>
        <dbReference type="Proteomes" id="UP000829517"/>
    </source>
</evidence>
<evidence type="ECO:0000313" key="2">
    <source>
        <dbReference type="EMBL" id="MCF8716038.1"/>
    </source>
</evidence>
<reference evidence="2 3" key="1">
    <citation type="submission" date="2021-01" db="EMBL/GenBank/DDBJ databases">
        <title>Genome sequencing of Joostella atrarenae M1-2 (= KCTC 23194).</title>
        <authorList>
            <person name="Zakaria M.R."/>
            <person name="Lam M.Q."/>
            <person name="Chong C.S."/>
        </authorList>
    </citation>
    <scope>NUCLEOTIDE SEQUENCE [LARGE SCALE GENOMIC DNA]</scope>
    <source>
        <strain evidence="2 3">M1-2</strain>
    </source>
</reference>
<keyword evidence="1" id="KW-0812">Transmembrane</keyword>
<keyword evidence="1" id="KW-1133">Transmembrane helix</keyword>
<name>A0ABS9J6S5_9FLAO</name>
<accession>A0ABS9J6S5</accession>
<proteinExistence type="predicted"/>
<dbReference type="RefSeq" id="WP_236960003.1">
    <property type="nucleotide sequence ID" value="NZ_JAETXX010000011.1"/>
</dbReference>
<feature type="transmembrane region" description="Helical" evidence="1">
    <location>
        <begin position="26"/>
        <end position="47"/>
    </location>
</feature>
<keyword evidence="1" id="KW-0472">Membrane</keyword>
<keyword evidence="3" id="KW-1185">Reference proteome</keyword>
<protein>
    <submittedName>
        <fullName evidence="2">Uncharacterized protein</fullName>
    </submittedName>
</protein>
<comment type="caution">
    <text evidence="2">The sequence shown here is derived from an EMBL/GenBank/DDBJ whole genome shotgun (WGS) entry which is preliminary data.</text>
</comment>
<organism evidence="2 3">
    <name type="scientific">Joostella atrarenae</name>
    <dbReference type="NCBI Taxonomy" id="679257"/>
    <lineage>
        <taxon>Bacteria</taxon>
        <taxon>Pseudomonadati</taxon>
        <taxon>Bacteroidota</taxon>
        <taxon>Flavobacteriia</taxon>
        <taxon>Flavobacteriales</taxon>
        <taxon>Flavobacteriaceae</taxon>
        <taxon>Joostella</taxon>
    </lineage>
</organism>
<evidence type="ECO:0000256" key="1">
    <source>
        <dbReference type="SAM" id="Phobius"/>
    </source>
</evidence>
<sequence length="56" mass="6428">MELQSGDLKIINNALHINDGQKRQYLYLKIALFMGFVNGAVNLYHYFKGQHNIATC</sequence>
<gene>
    <name evidence="2" type="ORF">JM658_14470</name>
</gene>
<dbReference type="EMBL" id="JAETXX010000011">
    <property type="protein sequence ID" value="MCF8716038.1"/>
    <property type="molecule type" value="Genomic_DNA"/>
</dbReference>